<dbReference type="GO" id="GO:0019324">
    <property type="term" value="P:L-lyxose metabolic process"/>
    <property type="evidence" value="ECO:0007669"/>
    <property type="project" value="TreeGrafter"/>
</dbReference>
<keyword evidence="4" id="KW-0413">Isomerase</keyword>
<evidence type="ECO:0000313" key="6">
    <source>
        <dbReference type="EMBL" id="GAG00618.1"/>
    </source>
</evidence>
<dbReference type="GO" id="GO:0019301">
    <property type="term" value="P:rhamnose catabolic process"/>
    <property type="evidence" value="ECO:0007669"/>
    <property type="project" value="TreeGrafter"/>
</dbReference>
<gene>
    <name evidence="6" type="ORF">S01H1_43510</name>
</gene>
<reference evidence="6" key="1">
    <citation type="journal article" date="2014" name="Front. Microbiol.">
        <title>High frequency of phylogenetically diverse reductive dehalogenase-homologous genes in deep subseafloor sedimentary metagenomes.</title>
        <authorList>
            <person name="Kawai M."/>
            <person name="Futagami T."/>
            <person name="Toyoda A."/>
            <person name="Takaki Y."/>
            <person name="Nishi S."/>
            <person name="Hori S."/>
            <person name="Arai W."/>
            <person name="Tsubouchi T."/>
            <person name="Morono Y."/>
            <person name="Uchiyama I."/>
            <person name="Ito T."/>
            <person name="Fujiyama A."/>
            <person name="Inagaki F."/>
            <person name="Takami H."/>
        </authorList>
    </citation>
    <scope>NUCLEOTIDE SEQUENCE</scope>
    <source>
        <strain evidence="6">Expedition CK06-06</strain>
    </source>
</reference>
<dbReference type="PANTHER" id="PTHR30268:SF0">
    <property type="entry name" value="L-RHAMNOSE ISOMERASE"/>
    <property type="match status" value="1"/>
</dbReference>
<dbReference type="GO" id="GO:0030145">
    <property type="term" value="F:manganese ion binding"/>
    <property type="evidence" value="ECO:0007669"/>
    <property type="project" value="InterPro"/>
</dbReference>
<dbReference type="InterPro" id="IPR036237">
    <property type="entry name" value="Xyl_isomerase-like_sf"/>
</dbReference>
<dbReference type="SUPFAM" id="SSF51658">
    <property type="entry name" value="Xylose isomerase-like"/>
    <property type="match status" value="1"/>
</dbReference>
<evidence type="ECO:0000256" key="3">
    <source>
        <dbReference type="ARBA" id="ARBA00023211"/>
    </source>
</evidence>
<keyword evidence="3" id="KW-0464">Manganese</keyword>
<accession>X0UJT4</accession>
<keyword evidence="2" id="KW-0479">Metal-binding</keyword>
<proteinExistence type="predicted"/>
<sequence>LEGKLFGIGSEAFVVGSYDFYLSYAIAKNIMLTLDTGHFHPTESVGDKLTAVIPFLKGVLLHISRGIRWDSDHVVIIDDDLIQVAEEIVRSGAMDKIFLGLDYFDASINRIGAWVIGARATLKSLLYALIQPIEILREYEENSKYFQRLALLEEFKTLPYGSVWDYFCLKNNVPIGKEWINQIEAYEKEVLNRRS</sequence>
<dbReference type="InterPro" id="IPR009308">
    <property type="entry name" value="Rhamnose_isomerase"/>
</dbReference>
<name>X0UJT4_9ZZZZ</name>
<dbReference type="AlphaFoldDB" id="X0UJT4"/>
<dbReference type="GO" id="GO:0008740">
    <property type="term" value="F:L-rhamnose isomerase activity"/>
    <property type="evidence" value="ECO:0007669"/>
    <property type="project" value="InterPro"/>
</dbReference>
<feature type="non-terminal residue" evidence="6">
    <location>
        <position position="1"/>
    </location>
</feature>
<evidence type="ECO:0000256" key="1">
    <source>
        <dbReference type="ARBA" id="ARBA00022490"/>
    </source>
</evidence>
<dbReference type="InterPro" id="IPR050337">
    <property type="entry name" value="L-rhamnose_isomerase"/>
</dbReference>
<protein>
    <recommendedName>
        <fullName evidence="7">L-rhamnose isomerase</fullName>
    </recommendedName>
</protein>
<dbReference type="Pfam" id="PF06134">
    <property type="entry name" value="RhaA"/>
    <property type="match status" value="1"/>
</dbReference>
<dbReference type="PANTHER" id="PTHR30268">
    <property type="entry name" value="L-RHAMNOSE ISOMERASE"/>
    <property type="match status" value="1"/>
</dbReference>
<evidence type="ECO:0000256" key="5">
    <source>
        <dbReference type="ARBA" id="ARBA00023308"/>
    </source>
</evidence>
<evidence type="ECO:0008006" key="7">
    <source>
        <dbReference type="Google" id="ProtNLM"/>
    </source>
</evidence>
<organism evidence="6">
    <name type="scientific">marine sediment metagenome</name>
    <dbReference type="NCBI Taxonomy" id="412755"/>
    <lineage>
        <taxon>unclassified sequences</taxon>
        <taxon>metagenomes</taxon>
        <taxon>ecological metagenomes</taxon>
    </lineage>
</organism>
<evidence type="ECO:0000256" key="4">
    <source>
        <dbReference type="ARBA" id="ARBA00023235"/>
    </source>
</evidence>
<evidence type="ECO:0000256" key="2">
    <source>
        <dbReference type="ARBA" id="ARBA00022723"/>
    </source>
</evidence>
<comment type="caution">
    <text evidence="6">The sequence shown here is derived from an EMBL/GenBank/DDBJ whole genome shotgun (WGS) entry which is preliminary data.</text>
</comment>
<keyword evidence="1" id="KW-0963">Cytoplasm</keyword>
<dbReference type="EMBL" id="BARS01027726">
    <property type="protein sequence ID" value="GAG00618.1"/>
    <property type="molecule type" value="Genomic_DNA"/>
</dbReference>
<dbReference type="Gene3D" id="3.20.20.150">
    <property type="entry name" value="Divalent-metal-dependent TIM barrel enzymes"/>
    <property type="match status" value="1"/>
</dbReference>
<keyword evidence="5" id="KW-0684">Rhamnose metabolism</keyword>